<dbReference type="InterPro" id="IPR002372">
    <property type="entry name" value="PQQ_rpt_dom"/>
</dbReference>
<feature type="chain" id="PRO_5008011851" evidence="1">
    <location>
        <begin position="27"/>
        <end position="613"/>
    </location>
</feature>
<keyword evidence="3" id="KW-0449">Lipoprotein</keyword>
<dbReference type="AlphaFoldDB" id="A0A173SVD1"/>
<protein>
    <submittedName>
        <fullName evidence="3">Outer membrane assembly lipoprotein YfgL</fullName>
    </submittedName>
</protein>
<reference evidence="3 4" key="1">
    <citation type="submission" date="2015-09" db="EMBL/GenBank/DDBJ databases">
        <authorList>
            <consortium name="Pathogen Informatics"/>
        </authorList>
    </citation>
    <scope>NUCLEOTIDE SEQUENCE [LARGE SCALE GENOMIC DNA]</scope>
    <source>
        <strain evidence="3 4">2789STDY5834959</strain>
    </source>
</reference>
<dbReference type="PANTHER" id="PTHR34512:SF30">
    <property type="entry name" value="OUTER MEMBRANE PROTEIN ASSEMBLY FACTOR BAMB"/>
    <property type="match status" value="1"/>
</dbReference>
<evidence type="ECO:0000259" key="2">
    <source>
        <dbReference type="Pfam" id="PF13360"/>
    </source>
</evidence>
<dbReference type="PANTHER" id="PTHR34512">
    <property type="entry name" value="CELL SURFACE PROTEIN"/>
    <property type="match status" value="1"/>
</dbReference>
<dbReference type="RefSeq" id="WP_242844451.1">
    <property type="nucleotide sequence ID" value="NZ_CAXSPF010000002.1"/>
</dbReference>
<dbReference type="Proteomes" id="UP000095553">
    <property type="component" value="Unassembled WGS sequence"/>
</dbReference>
<dbReference type="Pfam" id="PF13360">
    <property type="entry name" value="PQQ_2"/>
    <property type="match status" value="1"/>
</dbReference>
<dbReference type="InterPro" id="IPR013783">
    <property type="entry name" value="Ig-like_fold"/>
</dbReference>
<dbReference type="SUPFAM" id="SSF50998">
    <property type="entry name" value="Quinoprotein alcohol dehydrogenase-like"/>
    <property type="match status" value="1"/>
</dbReference>
<dbReference type="Gene3D" id="2.130.10.10">
    <property type="entry name" value="YVTN repeat-like/Quinoprotein amine dehydrogenase"/>
    <property type="match status" value="1"/>
</dbReference>
<gene>
    <name evidence="3" type="ORF">ERS852571_01487</name>
</gene>
<proteinExistence type="predicted"/>
<dbReference type="InterPro" id="IPR015943">
    <property type="entry name" value="WD40/YVTN_repeat-like_dom_sf"/>
</dbReference>
<feature type="signal peptide" evidence="1">
    <location>
        <begin position="1"/>
        <end position="26"/>
    </location>
</feature>
<keyword evidence="1" id="KW-0732">Signal</keyword>
<dbReference type="Gene3D" id="2.60.40.10">
    <property type="entry name" value="Immunoglobulins"/>
    <property type="match status" value="2"/>
</dbReference>
<organism evidence="3 4">
    <name type="scientific">Anaerostipes hadrus</name>
    <dbReference type="NCBI Taxonomy" id="649756"/>
    <lineage>
        <taxon>Bacteria</taxon>
        <taxon>Bacillati</taxon>
        <taxon>Bacillota</taxon>
        <taxon>Clostridia</taxon>
        <taxon>Lachnospirales</taxon>
        <taxon>Lachnospiraceae</taxon>
        <taxon>Anaerostipes</taxon>
    </lineage>
</organism>
<evidence type="ECO:0000313" key="4">
    <source>
        <dbReference type="Proteomes" id="UP000095553"/>
    </source>
</evidence>
<accession>A0A173SVD1</accession>
<sequence>MRTMKRVAAVALSVVVLMTSGVSAKAAVTDVQPAKSSSEAVLKWQWPEKGNGQAYQTISDLKIVGKYVYLANNATKKVVKLNKDTGKVEAEHNFSDSCKLDYYADIEYGDDKIYVGYANNKVEAFDADTLKPVWISEDTGHSVTSKMTYKNKKLYFGTGSYGDTDTSYYVLDTKDENDKSENETKTVKAIVKSDGGRFYWKKATEVGKYLIVSDTVGNLTSIDTTDNSVVQTKKTEITFSGSMAYDSTYSKIYFVGGVNKLYGIKVNEDGTFGDLEEKVQFCDTGYSSMTPIVYDGKIYVSGNNGESFSSDAKYKGYFGVASIGKDKTELNYVLPITNYAQCEPLLTKTTDGSVQVYFTMNAEPGGIYSVCDSKDAKVNSIFEPTDKNEINYCMRNIYADENGTMYYSNDAGYVFAVGKKAAGTVKPTESTAEEKPATKPSSEATTVVNETKVKPVTKTVKSTRSVKLTWKKKKSAKGYVIYAKAGKGKYKKVTTVGKKTSKTIKVNKDSSYKFKVKPYKLTKKNKKKYFKAYVAKAKFGSKTVKVTFKNVTGYASYKVQMKAGKAAYKTVKTTTKGGTITYTKKKAKVGTTYKFRLKGINKVNGKTVSVTIK</sequence>
<dbReference type="EMBL" id="CYXY01000008">
    <property type="protein sequence ID" value="CUM93936.1"/>
    <property type="molecule type" value="Genomic_DNA"/>
</dbReference>
<feature type="domain" description="Pyrrolo-quinoline quinone repeat" evidence="2">
    <location>
        <begin position="65"/>
        <end position="159"/>
    </location>
</feature>
<name>A0A173SVD1_ANAHA</name>
<dbReference type="InterPro" id="IPR011047">
    <property type="entry name" value="Quinoprotein_ADH-like_sf"/>
</dbReference>
<evidence type="ECO:0000313" key="3">
    <source>
        <dbReference type="EMBL" id="CUM93936.1"/>
    </source>
</evidence>
<evidence type="ECO:0000256" key="1">
    <source>
        <dbReference type="SAM" id="SignalP"/>
    </source>
</evidence>